<evidence type="ECO:0000313" key="5">
    <source>
        <dbReference type="Proteomes" id="UP000183413"/>
    </source>
</evidence>
<dbReference type="RefSeq" id="WP_075021641.1">
    <property type="nucleotide sequence ID" value="NZ_FOVH01000005.1"/>
</dbReference>
<evidence type="ECO:0000256" key="2">
    <source>
        <dbReference type="ARBA" id="ARBA00023002"/>
    </source>
</evidence>
<dbReference type="Proteomes" id="UP000183413">
    <property type="component" value="Unassembled WGS sequence"/>
</dbReference>
<dbReference type="STRING" id="1993.SAMN04489713_105280"/>
<protein>
    <submittedName>
        <fullName evidence="4">Gentisate 1,2-dioxygenase</fullName>
    </submittedName>
</protein>
<dbReference type="CDD" id="cd06992">
    <property type="entry name" value="cupin_GDO-like_C"/>
    <property type="match status" value="1"/>
</dbReference>
<keyword evidence="5" id="KW-1185">Reference proteome</keyword>
<sequence length="353" mass="38446">MATTRFHAADPQLEVLYKRLSEGDLQPLWKLRGLLTPQPVVRSVPHRWAGKELRELGARAGALVAVDHGGDRRVLACCNPGLDGAPFAVSTLWTAVQFLGGHEVAPAHRHTPAALRFVVEGSGVFTLVDGDPVHMETGDLILTPSWTFHEHHNPTDRPMIWIDVLDLPIVAALDAVFFEQGRSEEADTSTSDISASERWYGGGPGLTPVPGPALPQHRSPLLAYRWSATDRALTEQLDASGAHHARIRYTDPVRGGDVMPTMRCEIERIQAGARTETVRQTGGRIATVLHGRGRMHVGDQTYDVEPGDIVAIPSWTPWSVEADLEIDLFSTSDAPVLEALGLFRNQAIDGADS</sequence>
<dbReference type="InParanoid" id="A0A1I5GM15"/>
<dbReference type="InterPro" id="IPR014710">
    <property type="entry name" value="RmlC-like_jellyroll"/>
</dbReference>
<keyword evidence="1 4" id="KW-0223">Dioxygenase</keyword>
<dbReference type="InterPro" id="IPR011051">
    <property type="entry name" value="RmlC_Cupin_sf"/>
</dbReference>
<dbReference type="AlphaFoldDB" id="A0A1I5GM15"/>
<dbReference type="CDD" id="cd02216">
    <property type="entry name" value="cupin_GDO-like_N"/>
    <property type="match status" value="1"/>
</dbReference>
<evidence type="ECO:0000313" key="4">
    <source>
        <dbReference type="EMBL" id="SFO36997.1"/>
    </source>
</evidence>
<gene>
    <name evidence="4" type="ORF">SAMN04489713_105280</name>
</gene>
<dbReference type="EMBL" id="FOVH01000005">
    <property type="protein sequence ID" value="SFO36997.1"/>
    <property type="molecule type" value="Genomic_DNA"/>
</dbReference>
<dbReference type="InterPro" id="IPR013096">
    <property type="entry name" value="Cupin_2"/>
</dbReference>
<reference evidence="4 5" key="1">
    <citation type="submission" date="2016-10" db="EMBL/GenBank/DDBJ databases">
        <authorList>
            <person name="de Groot N.N."/>
        </authorList>
    </citation>
    <scope>NUCLEOTIDE SEQUENCE [LARGE SCALE GENOMIC DNA]</scope>
    <source>
        <strain evidence="4 5">DSM 43067</strain>
    </source>
</reference>
<name>A0A1I5GM15_9ACTN</name>
<evidence type="ECO:0000256" key="1">
    <source>
        <dbReference type="ARBA" id="ARBA00022964"/>
    </source>
</evidence>
<feature type="domain" description="Cupin type-2" evidence="3">
    <location>
        <begin position="100"/>
        <end position="164"/>
    </location>
</feature>
<accession>A0A1I5GM15</accession>
<evidence type="ECO:0000259" key="3">
    <source>
        <dbReference type="Pfam" id="PF07883"/>
    </source>
</evidence>
<proteinExistence type="predicted"/>
<dbReference type="PANTHER" id="PTHR41517:SF1">
    <property type="entry name" value="CUPIN"/>
    <property type="match status" value="1"/>
</dbReference>
<dbReference type="Pfam" id="PF07883">
    <property type="entry name" value="Cupin_2"/>
    <property type="match status" value="2"/>
</dbReference>
<feature type="domain" description="Cupin type-2" evidence="3">
    <location>
        <begin position="267"/>
        <end position="321"/>
    </location>
</feature>
<dbReference type="PANTHER" id="PTHR41517">
    <property type="entry name" value="1,2-DIOXYGENASE PROTEIN-RELATED"/>
    <property type="match status" value="1"/>
</dbReference>
<dbReference type="InterPro" id="IPR047183">
    <property type="entry name" value="GDO-like"/>
</dbReference>
<keyword evidence="2" id="KW-0560">Oxidoreductase</keyword>
<dbReference type="GO" id="GO:0051213">
    <property type="term" value="F:dioxygenase activity"/>
    <property type="evidence" value="ECO:0007669"/>
    <property type="project" value="UniProtKB-KW"/>
</dbReference>
<dbReference type="SUPFAM" id="SSF51182">
    <property type="entry name" value="RmlC-like cupins"/>
    <property type="match status" value="1"/>
</dbReference>
<dbReference type="Gene3D" id="2.60.120.10">
    <property type="entry name" value="Jelly Rolls"/>
    <property type="match status" value="1"/>
</dbReference>
<organism evidence="4 5">
    <name type="scientific">Actinomadura madurae</name>
    <dbReference type="NCBI Taxonomy" id="1993"/>
    <lineage>
        <taxon>Bacteria</taxon>
        <taxon>Bacillati</taxon>
        <taxon>Actinomycetota</taxon>
        <taxon>Actinomycetes</taxon>
        <taxon>Streptosporangiales</taxon>
        <taxon>Thermomonosporaceae</taxon>
        <taxon>Actinomadura</taxon>
    </lineage>
</organism>